<dbReference type="PANTHER" id="PTHR19848:SF8">
    <property type="entry name" value="F-BOX AND WD REPEAT DOMAIN CONTAINING 7"/>
    <property type="match status" value="1"/>
</dbReference>
<evidence type="ECO:0000313" key="4">
    <source>
        <dbReference type="EMBL" id="CAL5225525.1"/>
    </source>
</evidence>
<proteinExistence type="predicted"/>
<accession>A0ABP1G4A1</accession>
<dbReference type="Proteomes" id="UP001497392">
    <property type="component" value="Unassembled WGS sequence"/>
</dbReference>
<dbReference type="Pfam" id="PF00400">
    <property type="entry name" value="WD40"/>
    <property type="match status" value="2"/>
</dbReference>
<evidence type="ECO:0000256" key="3">
    <source>
        <dbReference type="PROSITE-ProRule" id="PRU00221"/>
    </source>
</evidence>
<dbReference type="PANTHER" id="PTHR19848">
    <property type="entry name" value="WD40 REPEAT PROTEIN"/>
    <property type="match status" value="1"/>
</dbReference>
<dbReference type="PROSITE" id="PS50082">
    <property type="entry name" value="WD_REPEATS_2"/>
    <property type="match status" value="1"/>
</dbReference>
<evidence type="ECO:0000256" key="2">
    <source>
        <dbReference type="ARBA" id="ARBA00022737"/>
    </source>
</evidence>
<dbReference type="SMART" id="SM00320">
    <property type="entry name" value="WD40"/>
    <property type="match status" value="6"/>
</dbReference>
<feature type="repeat" description="WD" evidence="3">
    <location>
        <begin position="373"/>
        <end position="404"/>
    </location>
</feature>
<evidence type="ECO:0000313" key="5">
    <source>
        <dbReference type="Proteomes" id="UP001497392"/>
    </source>
</evidence>
<dbReference type="Gene3D" id="2.130.10.10">
    <property type="entry name" value="YVTN repeat-like/Quinoprotein amine dehydrogenase"/>
    <property type="match status" value="2"/>
</dbReference>
<sequence>MVDVSDPDTLALLLVQQYLDEHGYASALKELERQQGLKYVSDKLPKGSMLLEILYERMEKEAAEADEPETEARRKAMEEEEALLKGGTQSFPMEHACCIDNLHETNIISICCWPGQRKFFSGSGNGQVQQLTYEGDLHWSQKLPVGGILSLDIWPKTRGSQQARLLVGSMDGSVSIMDAEDGTVLGATKAHSKYCVQATWNSSGTGFVTASWDQSLCIYAWPAGTERSEGAHEPKLVHREIFPTAVTAVAYLPDGTLVVALRSTNCLRLFEPQTLKEVRRINMNAQGDDHVSFSAAHLALQGQYLLVSTDGPRIIMYNITDWQQKRNFFGLPVEKFHQPLALWHPSGHYIIAAAAHGFVYVFHVGSAKAVHYFKAHEKNVRAMSYDPDERTLVTGSFDRKCQVWHERAPSAQTLSEVETAG</sequence>
<dbReference type="EMBL" id="CAXHTA020000012">
    <property type="protein sequence ID" value="CAL5225525.1"/>
    <property type="molecule type" value="Genomic_DNA"/>
</dbReference>
<dbReference type="InterPro" id="IPR015943">
    <property type="entry name" value="WD40/YVTN_repeat-like_dom_sf"/>
</dbReference>
<dbReference type="PROSITE" id="PS50294">
    <property type="entry name" value="WD_REPEATS_REGION"/>
    <property type="match status" value="1"/>
</dbReference>
<dbReference type="InterPro" id="IPR036322">
    <property type="entry name" value="WD40_repeat_dom_sf"/>
</dbReference>
<protein>
    <submittedName>
        <fullName evidence="4">G8356 protein</fullName>
    </submittedName>
</protein>
<keyword evidence="5" id="KW-1185">Reference proteome</keyword>
<gene>
    <name evidence="4" type="primary">g8356</name>
    <name evidence="4" type="ORF">VP750_LOCUS7184</name>
</gene>
<name>A0ABP1G4A1_9CHLO</name>
<evidence type="ECO:0000256" key="1">
    <source>
        <dbReference type="ARBA" id="ARBA00022574"/>
    </source>
</evidence>
<comment type="caution">
    <text evidence="4">The sequence shown here is derived from an EMBL/GenBank/DDBJ whole genome shotgun (WGS) entry which is preliminary data.</text>
</comment>
<keyword evidence="2" id="KW-0677">Repeat</keyword>
<keyword evidence="1 3" id="KW-0853">WD repeat</keyword>
<dbReference type="InterPro" id="IPR001680">
    <property type="entry name" value="WD40_rpt"/>
</dbReference>
<reference evidence="4 5" key="1">
    <citation type="submission" date="2024-06" db="EMBL/GenBank/DDBJ databases">
        <authorList>
            <person name="Kraege A."/>
            <person name="Thomma B."/>
        </authorList>
    </citation>
    <scope>NUCLEOTIDE SEQUENCE [LARGE SCALE GENOMIC DNA]</scope>
</reference>
<dbReference type="SUPFAM" id="SSF50978">
    <property type="entry name" value="WD40 repeat-like"/>
    <property type="match status" value="1"/>
</dbReference>
<organism evidence="4 5">
    <name type="scientific">Coccomyxa viridis</name>
    <dbReference type="NCBI Taxonomy" id="1274662"/>
    <lineage>
        <taxon>Eukaryota</taxon>
        <taxon>Viridiplantae</taxon>
        <taxon>Chlorophyta</taxon>
        <taxon>core chlorophytes</taxon>
        <taxon>Trebouxiophyceae</taxon>
        <taxon>Trebouxiophyceae incertae sedis</taxon>
        <taxon>Coccomyxaceae</taxon>
        <taxon>Coccomyxa</taxon>
    </lineage>
</organism>